<dbReference type="PANTHER" id="PTHR36617:SF16">
    <property type="entry name" value="OS04G0516500 PROTEIN"/>
    <property type="match status" value="1"/>
</dbReference>
<dbReference type="OrthoDB" id="1750560at2759"/>
<keyword evidence="2" id="KW-0808">Transferase</keyword>
<dbReference type="AlphaFoldDB" id="A0A7J6V3S0"/>
<dbReference type="PANTHER" id="PTHR36617">
    <property type="entry name" value="PROTEIN, PUTATIVE-RELATED"/>
    <property type="match status" value="1"/>
</dbReference>
<keyword evidence="2" id="KW-0695">RNA-directed DNA polymerase</keyword>
<proteinExistence type="predicted"/>
<name>A0A7J6V3S0_THATH</name>
<organism evidence="2 3">
    <name type="scientific">Thalictrum thalictroides</name>
    <name type="common">Rue-anemone</name>
    <name type="synonym">Anemone thalictroides</name>
    <dbReference type="NCBI Taxonomy" id="46969"/>
    <lineage>
        <taxon>Eukaryota</taxon>
        <taxon>Viridiplantae</taxon>
        <taxon>Streptophyta</taxon>
        <taxon>Embryophyta</taxon>
        <taxon>Tracheophyta</taxon>
        <taxon>Spermatophyta</taxon>
        <taxon>Magnoliopsida</taxon>
        <taxon>Ranunculales</taxon>
        <taxon>Ranunculaceae</taxon>
        <taxon>Thalictroideae</taxon>
        <taxon>Thalictrum</taxon>
    </lineage>
</organism>
<protein>
    <submittedName>
        <fullName evidence="2">Reverse transcriptase zinc-binding domain</fullName>
    </submittedName>
</protein>
<dbReference type="Pfam" id="PF13966">
    <property type="entry name" value="zf-RVT"/>
    <property type="match status" value="1"/>
</dbReference>
<dbReference type="Proteomes" id="UP000554482">
    <property type="component" value="Unassembled WGS sequence"/>
</dbReference>
<keyword evidence="2" id="KW-0548">Nucleotidyltransferase</keyword>
<evidence type="ECO:0000259" key="1">
    <source>
        <dbReference type="Pfam" id="PF13966"/>
    </source>
</evidence>
<feature type="domain" description="Reverse transcriptase zinc-binding" evidence="1">
    <location>
        <begin position="131"/>
        <end position="189"/>
    </location>
</feature>
<evidence type="ECO:0000313" key="2">
    <source>
        <dbReference type="EMBL" id="KAF5179437.1"/>
    </source>
</evidence>
<keyword evidence="3" id="KW-1185">Reference proteome</keyword>
<reference evidence="2 3" key="1">
    <citation type="submission" date="2020-06" db="EMBL/GenBank/DDBJ databases">
        <title>Transcriptomic and genomic resources for Thalictrum thalictroides and T. hernandezii: Facilitating candidate gene discovery in an emerging model plant lineage.</title>
        <authorList>
            <person name="Arias T."/>
            <person name="Riano-Pachon D.M."/>
            <person name="Di Stilio V.S."/>
        </authorList>
    </citation>
    <scope>NUCLEOTIDE SEQUENCE [LARGE SCALE GENOMIC DNA]</scope>
    <source>
        <strain evidence="3">cv. WT478/WT964</strain>
        <tissue evidence="2">Leaves</tissue>
    </source>
</reference>
<evidence type="ECO:0000313" key="3">
    <source>
        <dbReference type="Proteomes" id="UP000554482"/>
    </source>
</evidence>
<accession>A0A7J6V3S0</accession>
<gene>
    <name evidence="2" type="ORF">FRX31_030976</name>
</gene>
<dbReference type="EMBL" id="JABWDY010038764">
    <property type="protein sequence ID" value="KAF5179437.1"/>
    <property type="molecule type" value="Genomic_DNA"/>
</dbReference>
<feature type="non-terminal residue" evidence="2">
    <location>
        <position position="189"/>
    </location>
</feature>
<sequence>MEVWVEDGALWKNFILAKYGVETDGWWPKQVAHSHGCSIWKGILSMLPDFKVGIAFKIGDGARKSFNQTASVRDLCHPGDDTVPWHIEMRRNLRDWEVPVMLDLMDKLKNIQCNELEGDSWVWLKSKVDCFTVRSMYKFLLNKKFLIAGSRSIFPADVVWDNDLPTNIKFFFWTLLLDRTLTRQTLVRR</sequence>
<comment type="caution">
    <text evidence="2">The sequence shown here is derived from an EMBL/GenBank/DDBJ whole genome shotgun (WGS) entry which is preliminary data.</text>
</comment>
<dbReference type="GO" id="GO:0003964">
    <property type="term" value="F:RNA-directed DNA polymerase activity"/>
    <property type="evidence" value="ECO:0007669"/>
    <property type="project" value="UniProtKB-KW"/>
</dbReference>
<dbReference type="InterPro" id="IPR026960">
    <property type="entry name" value="RVT-Znf"/>
</dbReference>